<dbReference type="Proteomes" id="UP000266723">
    <property type="component" value="Unassembled WGS sequence"/>
</dbReference>
<feature type="region of interest" description="Disordered" evidence="1">
    <location>
        <begin position="166"/>
        <end position="189"/>
    </location>
</feature>
<feature type="compositionally biased region" description="Gly residues" evidence="1">
    <location>
        <begin position="171"/>
        <end position="180"/>
    </location>
</feature>
<feature type="compositionally biased region" description="Low complexity" evidence="1">
    <location>
        <begin position="216"/>
        <end position="233"/>
    </location>
</feature>
<dbReference type="PANTHER" id="PTHR45270:SF4">
    <property type="entry name" value="CHAPERONE DNAJ-DOMAIN SUPERFAMILY PROTEIN"/>
    <property type="match status" value="1"/>
</dbReference>
<feature type="region of interest" description="Disordered" evidence="1">
    <location>
        <begin position="213"/>
        <end position="244"/>
    </location>
</feature>
<evidence type="ECO:0000313" key="4">
    <source>
        <dbReference type="Proteomes" id="UP000266723"/>
    </source>
</evidence>
<feature type="domain" description="Cleavage inducing molecular chaperone Jiv" evidence="2">
    <location>
        <begin position="66"/>
        <end position="164"/>
    </location>
</feature>
<evidence type="ECO:0000259" key="2">
    <source>
        <dbReference type="Pfam" id="PF14901"/>
    </source>
</evidence>
<protein>
    <recommendedName>
        <fullName evidence="2">Cleavage inducing molecular chaperone Jiv domain-containing protein</fullName>
    </recommendedName>
</protein>
<dbReference type="InterPro" id="IPR032843">
    <property type="entry name" value="Jiv"/>
</dbReference>
<dbReference type="EMBL" id="QGKV02000299">
    <property type="protein sequence ID" value="KAF3597613.1"/>
    <property type="molecule type" value="Genomic_DNA"/>
</dbReference>
<accession>A0ABQ7EKB4</accession>
<dbReference type="Pfam" id="PF14901">
    <property type="entry name" value="Jiv90"/>
    <property type="match status" value="1"/>
</dbReference>
<evidence type="ECO:0000313" key="3">
    <source>
        <dbReference type="EMBL" id="KAF3597613.1"/>
    </source>
</evidence>
<keyword evidence="4" id="KW-1185">Reference proteome</keyword>
<sequence>MSSSYLQLFYKVLLDSIKRKSYDDELKREELLNCFRRFQNSSQRNQDTRGHGFGSSEGEGDEALRECRQIACKKCGNFHAWFLTKKSKSRARWCQDCKDFHQAKDGDGWVEQSSQHVLFGLIQKVDLPRAYVCADSKVYEASEWYICQGMRCPANTHKPSFHVNTNVTGAKRGGGSGSSGQRGNQRMPNANMDETMTEEEFYEWLQNAAQAGMFDSAAESPTSAAASNTSGSSSKKKKKGKKQW</sequence>
<proteinExistence type="predicted"/>
<dbReference type="PANTHER" id="PTHR45270">
    <property type="entry name" value="OS03G0832900 PROTEIN"/>
    <property type="match status" value="1"/>
</dbReference>
<organism evidence="3 4">
    <name type="scientific">Brassica cretica</name>
    <name type="common">Mustard</name>
    <dbReference type="NCBI Taxonomy" id="69181"/>
    <lineage>
        <taxon>Eukaryota</taxon>
        <taxon>Viridiplantae</taxon>
        <taxon>Streptophyta</taxon>
        <taxon>Embryophyta</taxon>
        <taxon>Tracheophyta</taxon>
        <taxon>Spermatophyta</taxon>
        <taxon>Magnoliopsida</taxon>
        <taxon>eudicotyledons</taxon>
        <taxon>Gunneridae</taxon>
        <taxon>Pentapetalae</taxon>
        <taxon>rosids</taxon>
        <taxon>malvids</taxon>
        <taxon>Brassicales</taxon>
        <taxon>Brassicaceae</taxon>
        <taxon>Brassiceae</taxon>
        <taxon>Brassica</taxon>
    </lineage>
</organism>
<gene>
    <name evidence="3" type="ORF">DY000_02025810</name>
</gene>
<reference evidence="3 4" key="1">
    <citation type="journal article" date="2020" name="BMC Genomics">
        <title>Intraspecific diversification of the crop wild relative Brassica cretica Lam. using demographic model selection.</title>
        <authorList>
            <person name="Kioukis A."/>
            <person name="Michalopoulou V.A."/>
            <person name="Briers L."/>
            <person name="Pirintsos S."/>
            <person name="Studholme D.J."/>
            <person name="Pavlidis P."/>
            <person name="Sarris P.F."/>
        </authorList>
    </citation>
    <scope>NUCLEOTIDE SEQUENCE [LARGE SCALE GENOMIC DNA]</scope>
    <source>
        <strain evidence="4">cv. PFS-1207/04</strain>
    </source>
</reference>
<name>A0ABQ7EKB4_BRACR</name>
<comment type="caution">
    <text evidence="3">The sequence shown here is derived from an EMBL/GenBank/DDBJ whole genome shotgun (WGS) entry which is preliminary data.</text>
</comment>
<evidence type="ECO:0000256" key="1">
    <source>
        <dbReference type="SAM" id="MobiDB-lite"/>
    </source>
</evidence>
<feature type="compositionally biased region" description="Basic residues" evidence="1">
    <location>
        <begin position="234"/>
        <end position="244"/>
    </location>
</feature>